<dbReference type="Gene3D" id="3.20.20.450">
    <property type="entry name" value="EAL domain"/>
    <property type="match status" value="1"/>
</dbReference>
<dbReference type="PROSITE" id="PS50883">
    <property type="entry name" value="EAL"/>
    <property type="match status" value="1"/>
</dbReference>
<gene>
    <name evidence="4" type="ORF">L2749_15770</name>
</gene>
<dbReference type="EMBL" id="JAKILJ010000039">
    <property type="protein sequence ID" value="MCL1106692.1"/>
    <property type="molecule type" value="Genomic_DNA"/>
</dbReference>
<evidence type="ECO:0000256" key="1">
    <source>
        <dbReference type="ARBA" id="ARBA00012282"/>
    </source>
</evidence>
<dbReference type="PANTHER" id="PTHR33121:SF70">
    <property type="entry name" value="SIGNALING PROTEIN YKOW"/>
    <property type="match status" value="1"/>
</dbReference>
<dbReference type="EC" id="3.1.4.52" evidence="1"/>
<reference evidence="4" key="1">
    <citation type="submission" date="2022-01" db="EMBL/GenBank/DDBJ databases">
        <title>Whole genome-based taxonomy of the Shewanellaceae.</title>
        <authorList>
            <person name="Martin-Rodriguez A.J."/>
        </authorList>
    </citation>
    <scope>NUCLEOTIDE SEQUENCE</scope>
    <source>
        <strain evidence="4">DSM 23803</strain>
    </source>
</reference>
<evidence type="ECO:0000259" key="3">
    <source>
        <dbReference type="PROSITE" id="PS50883"/>
    </source>
</evidence>
<organism evidence="4 5">
    <name type="scientific">Shewanella algicola</name>
    <dbReference type="NCBI Taxonomy" id="640633"/>
    <lineage>
        <taxon>Bacteria</taxon>
        <taxon>Pseudomonadati</taxon>
        <taxon>Pseudomonadota</taxon>
        <taxon>Gammaproteobacteria</taxon>
        <taxon>Alteromonadales</taxon>
        <taxon>Shewanellaceae</taxon>
        <taxon>Shewanella</taxon>
    </lineage>
</organism>
<sequence length="281" mass="31067">MYHAKSLGRNNYQFYTEKLNQYATRHVQLEAGLKKALQDNEFHLVYQPKFNVETQQIVGLEALLRWESQELGIISPVEFIPLAEETGMINQIGNWAINQACCQLALWHGQGFEHIAVAVNLSARQLKADIISTIEVALAVSGLPAHALELELTESMIMGNPQDSVAVLSQLKALGLTIAIDDFGTGYSSLSYLKRFPIDTLKIDQEFVRDITEDPDDAAITSAIITLAHSLELNVVAEGVETQEQLNFLRDGGCDQVQGFLLSKPLTAINCLALLNQEKNS</sequence>
<dbReference type="PANTHER" id="PTHR33121">
    <property type="entry name" value="CYCLIC DI-GMP PHOSPHODIESTERASE PDEF"/>
    <property type="match status" value="1"/>
</dbReference>
<dbReference type="InterPro" id="IPR035919">
    <property type="entry name" value="EAL_sf"/>
</dbReference>
<dbReference type="GO" id="GO:0071111">
    <property type="term" value="F:cyclic-guanylate-specific phosphodiesterase activity"/>
    <property type="evidence" value="ECO:0007669"/>
    <property type="project" value="UniProtKB-EC"/>
</dbReference>
<name>A0A9X2CEV4_9GAMM</name>
<proteinExistence type="predicted"/>
<protein>
    <recommendedName>
        <fullName evidence="1">cyclic-guanylate-specific phosphodiesterase</fullName>
        <ecNumber evidence="1">3.1.4.52</ecNumber>
    </recommendedName>
</protein>
<keyword evidence="2" id="KW-0973">c-di-GMP</keyword>
<dbReference type="InterPro" id="IPR050706">
    <property type="entry name" value="Cyclic-di-GMP_PDE-like"/>
</dbReference>
<dbReference type="InterPro" id="IPR001633">
    <property type="entry name" value="EAL_dom"/>
</dbReference>
<feature type="domain" description="EAL" evidence="3">
    <location>
        <begin position="26"/>
        <end position="279"/>
    </location>
</feature>
<dbReference type="SUPFAM" id="SSF141868">
    <property type="entry name" value="EAL domain-like"/>
    <property type="match status" value="1"/>
</dbReference>
<evidence type="ECO:0000256" key="2">
    <source>
        <dbReference type="ARBA" id="ARBA00022636"/>
    </source>
</evidence>
<accession>A0A9X2CEV4</accession>
<dbReference type="AlphaFoldDB" id="A0A9X2CEV4"/>
<evidence type="ECO:0000313" key="5">
    <source>
        <dbReference type="Proteomes" id="UP001139408"/>
    </source>
</evidence>
<dbReference type="Pfam" id="PF00563">
    <property type="entry name" value="EAL"/>
    <property type="match status" value="1"/>
</dbReference>
<dbReference type="FunFam" id="3.20.20.450:FF:000001">
    <property type="entry name" value="Cyclic di-GMP phosphodiesterase yahA"/>
    <property type="match status" value="1"/>
</dbReference>
<evidence type="ECO:0000313" key="4">
    <source>
        <dbReference type="EMBL" id="MCL1106692.1"/>
    </source>
</evidence>
<dbReference type="Proteomes" id="UP001139408">
    <property type="component" value="Unassembled WGS sequence"/>
</dbReference>
<dbReference type="CDD" id="cd01948">
    <property type="entry name" value="EAL"/>
    <property type="match status" value="1"/>
</dbReference>
<dbReference type="SMART" id="SM00052">
    <property type="entry name" value="EAL"/>
    <property type="match status" value="1"/>
</dbReference>
<keyword evidence="5" id="KW-1185">Reference proteome</keyword>
<comment type="caution">
    <text evidence="4">The sequence shown here is derived from an EMBL/GenBank/DDBJ whole genome shotgun (WGS) entry which is preliminary data.</text>
</comment>